<dbReference type="AlphaFoldDB" id="A0A0E0P7V8"/>
<evidence type="ECO:0000313" key="1">
    <source>
        <dbReference type="EnsemblPlants" id="ORUFI04G10280.2"/>
    </source>
</evidence>
<protein>
    <submittedName>
        <fullName evidence="1">Uncharacterized protein</fullName>
    </submittedName>
</protein>
<dbReference type="Proteomes" id="UP000008022">
    <property type="component" value="Unassembled WGS sequence"/>
</dbReference>
<dbReference type="Gramene" id="ORUFI04G10280.2">
    <property type="protein sequence ID" value="ORUFI04G10280.2"/>
    <property type="gene ID" value="ORUFI04G10280"/>
</dbReference>
<evidence type="ECO:0000313" key="2">
    <source>
        <dbReference type="Proteomes" id="UP000008022"/>
    </source>
</evidence>
<keyword evidence="2" id="KW-1185">Reference proteome</keyword>
<reference evidence="2" key="1">
    <citation type="submission" date="2013-06" db="EMBL/GenBank/DDBJ databases">
        <authorList>
            <person name="Zhao Q."/>
        </authorList>
    </citation>
    <scope>NUCLEOTIDE SEQUENCE</scope>
    <source>
        <strain evidence="2">cv. W1943</strain>
    </source>
</reference>
<dbReference type="EnsemblPlants" id="ORUFI04G10280.2">
    <property type="protein sequence ID" value="ORUFI04G10280.2"/>
    <property type="gene ID" value="ORUFI04G10280"/>
</dbReference>
<name>A0A0E0P7V8_ORYRU</name>
<proteinExistence type="predicted"/>
<reference evidence="1" key="2">
    <citation type="submission" date="2015-06" db="UniProtKB">
        <authorList>
            <consortium name="EnsemblPlants"/>
        </authorList>
    </citation>
    <scope>IDENTIFICATION</scope>
</reference>
<accession>A0A0E0P7V8</accession>
<organism evidence="1 2">
    <name type="scientific">Oryza rufipogon</name>
    <name type="common">Brownbeard rice</name>
    <name type="synonym">Asian wild rice</name>
    <dbReference type="NCBI Taxonomy" id="4529"/>
    <lineage>
        <taxon>Eukaryota</taxon>
        <taxon>Viridiplantae</taxon>
        <taxon>Streptophyta</taxon>
        <taxon>Embryophyta</taxon>
        <taxon>Tracheophyta</taxon>
        <taxon>Spermatophyta</taxon>
        <taxon>Magnoliopsida</taxon>
        <taxon>Liliopsida</taxon>
        <taxon>Poales</taxon>
        <taxon>Poaceae</taxon>
        <taxon>BOP clade</taxon>
        <taxon>Oryzoideae</taxon>
        <taxon>Oryzeae</taxon>
        <taxon>Oryzinae</taxon>
        <taxon>Oryza</taxon>
    </lineage>
</organism>
<sequence length="65" mass="7180">MQQWSRRYMVATSQAQASAPANLQRDDSSLLRSKRVVPGAVVGDVGCAADDDFARGRLRKCLSRR</sequence>
<dbReference type="HOGENOM" id="CLU_2853758_0_0_1"/>